<name>A0A4R3KM93_9SPHI</name>
<protein>
    <recommendedName>
        <fullName evidence="2">alpha-L-rhamnosidase</fullName>
        <ecNumber evidence="2">3.2.1.40</ecNumber>
    </recommendedName>
</protein>
<keyword evidence="10" id="KW-1185">Reference proteome</keyword>
<sequence>MKGCLFFLLFISTWAFGDAASRPVNLRTNHKTNPVGVETHQPYFSWWIQASGRGYMQGGYQLLVASSEEKLRKGEADIWDSGKVRSDENLWVLYEGPPLEPARRYYWKVRIRDRAGKFSAWSETASFTTGLAGEKDWKNADWIALELLPDSLKVIPGVHGSGNELGKKAVKSADIPYFRKSFSIEKPLKAAFVFVSGLGQYELHLNGEKVGDDFLTPGWTDYRDRCLYNSYDVTSQLQQGENVLGGLVGTGFFYVNRERYRKLVIAQGYPMFRLKLVLRFTDGTSREVVTDESWKTSPSPLIFSSIYGGESYDARLEQAGWDRQGFDDSGWKPVLISQGPGGQMKPQIEYPLQVMDTLEILRISKPAPGKYVYDFGQNASGIISLQVRGQKGDTVRITPGELLDENGVPTQRASGGPYYFEYVLKGNDLETWQARFTYYGFRFALVEGAVPAVAAVPVDGSPQAEIPAPSKSITAGKTRVHSLQFLHTRNSTPTVGTFSCSSPLFNQIHELIDWSIRSNLASVTTDCPHREKLGWLEQAHLMGSSIKYRYDILHLYNKVVDDMIEAQLPNGLVPDIAPEFVPFEGGFRDSPEWGSASVIIPWYLYQWYGDKEVLVRAYDMMCRYLAYLGSKAEGHILSHGLGDWFDLGPEPPGPSQLTPIPLTATAIYYYDAHILSQVAELLGKKDDSRRYRELAAAIKHAFNAKFFNSAAAVYATGSQTSFAMPLYMGLVPENRRENVFSNLLDSVKASGKALTAGDVGYRYLVRVLEQGGASQLLYEMNNRDDVPGYGFQIARGATALTESWAALKYVSNNHMMLGHLMEWLYSGLAGIGQREGSTAYREIKIAPQPVEGIDEAQASYHAISGKITVHWKKSEEEFRLKTAIPPNTRADIHLPAAALDQVREGGQPIKEQKWLQHVRPAGKKLVLTVLPGSYDFTVAY</sequence>
<accession>A0A4R3KM93</accession>
<dbReference type="SUPFAM" id="SSF48208">
    <property type="entry name" value="Six-hairpin glycosidases"/>
    <property type="match status" value="1"/>
</dbReference>
<dbReference type="Gene3D" id="1.50.10.10">
    <property type="match status" value="1"/>
</dbReference>
<evidence type="ECO:0000259" key="5">
    <source>
        <dbReference type="Pfam" id="PF05592"/>
    </source>
</evidence>
<evidence type="ECO:0000313" key="10">
    <source>
        <dbReference type="Proteomes" id="UP000295807"/>
    </source>
</evidence>
<dbReference type="PIRSF" id="PIRSF010631">
    <property type="entry name" value="A-rhamnsds"/>
    <property type="match status" value="1"/>
</dbReference>
<dbReference type="RefSeq" id="WP_132130341.1">
    <property type="nucleotide sequence ID" value="NZ_CP042432.1"/>
</dbReference>
<dbReference type="Pfam" id="PF25788">
    <property type="entry name" value="Ig_Rha78A_N"/>
    <property type="match status" value="1"/>
</dbReference>
<feature type="domain" description="Alpha-L-rhamnosidase concanavalin-like" evidence="5">
    <location>
        <begin position="366"/>
        <end position="452"/>
    </location>
</feature>
<dbReference type="InterPro" id="IPR008902">
    <property type="entry name" value="Rhamnosid_concanavalin"/>
</dbReference>
<evidence type="ECO:0000259" key="6">
    <source>
        <dbReference type="Pfam" id="PF08531"/>
    </source>
</evidence>
<dbReference type="InterPro" id="IPR013783">
    <property type="entry name" value="Ig-like_fold"/>
</dbReference>
<evidence type="ECO:0000259" key="8">
    <source>
        <dbReference type="Pfam" id="PF17390"/>
    </source>
</evidence>
<dbReference type="InterPro" id="IPR013737">
    <property type="entry name" value="Bac_rhamnosid_N"/>
</dbReference>
<dbReference type="InterPro" id="IPR035396">
    <property type="entry name" value="Bac_rhamnosid6H"/>
</dbReference>
<feature type="domain" description="Bacterial alpha-L-rhamnosidase N-terminal" evidence="6">
    <location>
        <begin position="187"/>
        <end position="355"/>
    </location>
</feature>
<dbReference type="AlphaFoldDB" id="A0A4R3KM93"/>
<gene>
    <name evidence="9" type="ORF">EDD80_11390</name>
</gene>
<comment type="caution">
    <text evidence="9">The sequence shown here is derived from an EMBL/GenBank/DDBJ whole genome shotgun (WGS) entry which is preliminary data.</text>
</comment>
<organism evidence="9 10">
    <name type="scientific">Anseongella ginsenosidimutans</name>
    <dbReference type="NCBI Taxonomy" id="496056"/>
    <lineage>
        <taxon>Bacteria</taxon>
        <taxon>Pseudomonadati</taxon>
        <taxon>Bacteroidota</taxon>
        <taxon>Sphingobacteriia</taxon>
        <taxon>Sphingobacteriales</taxon>
        <taxon>Sphingobacteriaceae</taxon>
        <taxon>Anseongella</taxon>
    </lineage>
</organism>
<evidence type="ECO:0000256" key="1">
    <source>
        <dbReference type="ARBA" id="ARBA00001445"/>
    </source>
</evidence>
<evidence type="ECO:0000313" key="9">
    <source>
        <dbReference type="EMBL" id="TCS85351.1"/>
    </source>
</evidence>
<dbReference type="GO" id="GO:0030596">
    <property type="term" value="F:alpha-L-rhamnosidase activity"/>
    <property type="evidence" value="ECO:0007669"/>
    <property type="project" value="UniProtKB-EC"/>
</dbReference>
<keyword evidence="3" id="KW-0378">Hydrolase</keyword>
<dbReference type="Gene3D" id="2.60.40.10">
    <property type="entry name" value="Immunoglobulins"/>
    <property type="match status" value="1"/>
</dbReference>
<feature type="domain" description="Alpha-L-rhamnosidase six-hairpin glycosidase" evidence="7">
    <location>
        <begin position="494"/>
        <end position="826"/>
    </location>
</feature>
<feature type="signal peptide" evidence="4">
    <location>
        <begin position="1"/>
        <end position="17"/>
    </location>
</feature>
<evidence type="ECO:0000256" key="2">
    <source>
        <dbReference type="ARBA" id="ARBA00012652"/>
    </source>
</evidence>
<feature type="chain" id="PRO_5020624243" description="alpha-L-rhamnosidase" evidence="4">
    <location>
        <begin position="18"/>
        <end position="940"/>
    </location>
</feature>
<dbReference type="Gene3D" id="2.60.420.10">
    <property type="entry name" value="Maltose phosphorylase, domain 3"/>
    <property type="match status" value="1"/>
</dbReference>
<proteinExistence type="predicted"/>
<dbReference type="Proteomes" id="UP000295807">
    <property type="component" value="Unassembled WGS sequence"/>
</dbReference>
<dbReference type="GO" id="GO:0005975">
    <property type="term" value="P:carbohydrate metabolic process"/>
    <property type="evidence" value="ECO:0007669"/>
    <property type="project" value="InterPro"/>
</dbReference>
<evidence type="ECO:0000259" key="7">
    <source>
        <dbReference type="Pfam" id="PF17389"/>
    </source>
</evidence>
<reference evidence="9 10" key="1">
    <citation type="submission" date="2019-03" db="EMBL/GenBank/DDBJ databases">
        <title>Genomic Encyclopedia of Type Strains, Phase IV (KMG-IV): sequencing the most valuable type-strain genomes for metagenomic binning, comparative biology and taxonomic classification.</title>
        <authorList>
            <person name="Goeker M."/>
        </authorList>
    </citation>
    <scope>NUCLEOTIDE SEQUENCE [LARGE SCALE GENOMIC DNA]</scope>
    <source>
        <strain evidence="9 10">DSM 21100</strain>
    </source>
</reference>
<dbReference type="EC" id="3.2.1.40" evidence="2"/>
<keyword evidence="4" id="KW-0732">Signal</keyword>
<dbReference type="InterPro" id="IPR016007">
    <property type="entry name" value="Alpha_rhamnosid"/>
</dbReference>
<feature type="domain" description="Alpha-L-rhamnosidase C-terminal" evidence="8">
    <location>
        <begin position="834"/>
        <end position="904"/>
    </location>
</feature>
<comment type="catalytic activity">
    <reaction evidence="1">
        <text>Hydrolysis of terminal non-reducing alpha-L-rhamnose residues in alpha-L-rhamnosides.</text>
        <dbReference type="EC" id="3.2.1.40"/>
    </reaction>
</comment>
<dbReference type="Pfam" id="PF05592">
    <property type="entry name" value="Bac_rhamnosid"/>
    <property type="match status" value="1"/>
</dbReference>
<evidence type="ECO:0000256" key="3">
    <source>
        <dbReference type="ARBA" id="ARBA00022801"/>
    </source>
</evidence>
<dbReference type="EMBL" id="SMAD01000013">
    <property type="protein sequence ID" value="TCS85351.1"/>
    <property type="molecule type" value="Genomic_DNA"/>
</dbReference>
<evidence type="ECO:0000256" key="4">
    <source>
        <dbReference type="SAM" id="SignalP"/>
    </source>
</evidence>
<dbReference type="PANTHER" id="PTHR33307">
    <property type="entry name" value="ALPHA-RHAMNOSIDASE (EUROFUNG)"/>
    <property type="match status" value="1"/>
</dbReference>
<dbReference type="OrthoDB" id="9766741at2"/>
<dbReference type="Pfam" id="PF17389">
    <property type="entry name" value="Bac_rhamnosid6H"/>
    <property type="match status" value="1"/>
</dbReference>
<dbReference type="PANTHER" id="PTHR33307:SF11">
    <property type="entry name" value="ALPHA-L-RHAMNOSIDASE"/>
    <property type="match status" value="1"/>
</dbReference>
<dbReference type="Pfam" id="PF08531">
    <property type="entry name" value="Bac_rhamnosid_N"/>
    <property type="match status" value="1"/>
</dbReference>
<dbReference type="InterPro" id="IPR008928">
    <property type="entry name" value="6-hairpin_glycosidase_sf"/>
</dbReference>
<dbReference type="InterPro" id="IPR012341">
    <property type="entry name" value="6hp_glycosidase-like_sf"/>
</dbReference>
<dbReference type="Gene3D" id="2.60.120.260">
    <property type="entry name" value="Galactose-binding domain-like"/>
    <property type="match status" value="2"/>
</dbReference>
<dbReference type="InterPro" id="IPR035398">
    <property type="entry name" value="Bac_rhamnosid_C"/>
</dbReference>
<dbReference type="Pfam" id="PF17390">
    <property type="entry name" value="Bac_rhamnosid_C"/>
    <property type="match status" value="1"/>
</dbReference>